<dbReference type="UniPathway" id="UPA00193"/>
<evidence type="ECO:0000256" key="3">
    <source>
        <dbReference type="ARBA" id="ARBA00022598"/>
    </source>
</evidence>
<protein>
    <recommendedName>
        <fullName evidence="8">Formate--tetrahydrofolate ligase</fullName>
        <ecNumber evidence="8">6.3.4.3</ecNumber>
    </recommendedName>
    <alternativeName>
        <fullName evidence="8">Formyltetrahydrofolate synthetase</fullName>
        <shortName evidence="8">FHS</shortName>
        <shortName evidence="8">FTHFS</shortName>
    </alternativeName>
</protein>
<dbReference type="Gene3D" id="3.40.50.300">
    <property type="entry name" value="P-loop containing nucleotide triphosphate hydrolases"/>
    <property type="match status" value="1"/>
</dbReference>
<dbReference type="Pfam" id="PF01268">
    <property type="entry name" value="FTHFS"/>
    <property type="match status" value="1"/>
</dbReference>
<evidence type="ECO:0000256" key="5">
    <source>
        <dbReference type="ARBA" id="ARBA00022840"/>
    </source>
</evidence>
<comment type="pathway">
    <text evidence="1 8">One-carbon metabolism; tetrahydrofolate interconversion.</text>
</comment>
<dbReference type="GO" id="GO:0004329">
    <property type="term" value="F:formate-tetrahydrofolate ligase activity"/>
    <property type="evidence" value="ECO:0007669"/>
    <property type="project" value="UniProtKB-UniRule"/>
</dbReference>
<dbReference type="PROSITE" id="PS00721">
    <property type="entry name" value="FTHFS_1"/>
    <property type="match status" value="1"/>
</dbReference>
<dbReference type="GO" id="GO:0005524">
    <property type="term" value="F:ATP binding"/>
    <property type="evidence" value="ECO:0007669"/>
    <property type="project" value="UniProtKB-UniRule"/>
</dbReference>
<dbReference type="SUPFAM" id="SSF52540">
    <property type="entry name" value="P-loop containing nucleoside triphosphate hydrolases"/>
    <property type="match status" value="1"/>
</dbReference>
<comment type="catalytic activity">
    <reaction evidence="6 8">
        <text>(6S)-5,6,7,8-tetrahydrofolate + formate + ATP = (6R)-10-formyltetrahydrofolate + ADP + phosphate</text>
        <dbReference type="Rhea" id="RHEA:20221"/>
        <dbReference type="ChEBI" id="CHEBI:15740"/>
        <dbReference type="ChEBI" id="CHEBI:30616"/>
        <dbReference type="ChEBI" id="CHEBI:43474"/>
        <dbReference type="ChEBI" id="CHEBI:57453"/>
        <dbReference type="ChEBI" id="CHEBI:195366"/>
        <dbReference type="ChEBI" id="CHEBI:456216"/>
        <dbReference type="EC" id="6.3.4.3"/>
    </reaction>
</comment>
<evidence type="ECO:0000256" key="6">
    <source>
        <dbReference type="ARBA" id="ARBA00049033"/>
    </source>
</evidence>
<dbReference type="EC" id="6.3.4.3" evidence="8"/>
<dbReference type="FunFam" id="3.30.1510.10:FF:000001">
    <property type="entry name" value="Formate--tetrahydrofolate ligase"/>
    <property type="match status" value="1"/>
</dbReference>
<dbReference type="FunFam" id="3.10.410.10:FF:000001">
    <property type="entry name" value="Putative formate--tetrahydrofolate ligase"/>
    <property type="match status" value="1"/>
</dbReference>
<dbReference type="AlphaFoldDB" id="A0A6N2Y9P0"/>
<evidence type="ECO:0000256" key="4">
    <source>
        <dbReference type="ARBA" id="ARBA00022741"/>
    </source>
</evidence>
<keyword evidence="2 8" id="KW-0554">One-carbon metabolism</keyword>
<dbReference type="CDD" id="cd00477">
    <property type="entry name" value="FTHFS"/>
    <property type="match status" value="1"/>
</dbReference>
<dbReference type="NCBIfam" id="NF010030">
    <property type="entry name" value="PRK13505.1"/>
    <property type="match status" value="1"/>
</dbReference>
<dbReference type="InterPro" id="IPR020628">
    <property type="entry name" value="Formate_THF_ligase_CS"/>
</dbReference>
<dbReference type="InterPro" id="IPR000559">
    <property type="entry name" value="Formate_THF_ligase"/>
</dbReference>
<dbReference type="PROSITE" id="PS00722">
    <property type="entry name" value="FTHFS_2"/>
    <property type="match status" value="1"/>
</dbReference>
<keyword evidence="5 8" id="KW-0067">ATP-binding</keyword>
<name>A0A6N2Y9P0_9CLOT</name>
<reference evidence="9" key="1">
    <citation type="submission" date="2019-11" db="EMBL/GenBank/DDBJ databases">
        <authorList>
            <person name="Feng L."/>
        </authorList>
    </citation>
    <scope>NUCLEOTIDE SEQUENCE</scope>
    <source>
        <strain evidence="9">CParaputrificumLFYP93</strain>
    </source>
</reference>
<organism evidence="9">
    <name type="scientific">Clostridium paraputrificum</name>
    <dbReference type="NCBI Taxonomy" id="29363"/>
    <lineage>
        <taxon>Bacteria</taxon>
        <taxon>Bacillati</taxon>
        <taxon>Bacillota</taxon>
        <taxon>Clostridia</taxon>
        <taxon>Eubacteriales</taxon>
        <taxon>Clostridiaceae</taxon>
        <taxon>Clostridium</taxon>
    </lineage>
</organism>
<dbReference type="EMBL" id="CACRTV010000006">
    <property type="protein sequence ID" value="VYT62348.1"/>
    <property type="molecule type" value="Genomic_DNA"/>
</dbReference>
<keyword evidence="3 8" id="KW-0436">Ligase</keyword>
<keyword evidence="4 8" id="KW-0547">Nucleotide-binding</keyword>
<comment type="similarity">
    <text evidence="7 8">Belongs to the formate--tetrahydrofolate ligase family.</text>
</comment>
<evidence type="ECO:0000256" key="1">
    <source>
        <dbReference type="ARBA" id="ARBA00004777"/>
    </source>
</evidence>
<accession>A0A6N2Y9P0</accession>
<evidence type="ECO:0000256" key="2">
    <source>
        <dbReference type="ARBA" id="ARBA00022563"/>
    </source>
</evidence>
<gene>
    <name evidence="8 9" type="primary">fhs</name>
    <name evidence="9" type="ORF">CPLFYP93_00175</name>
</gene>
<dbReference type="InterPro" id="IPR027417">
    <property type="entry name" value="P-loop_NTPase"/>
</dbReference>
<sequence length="556" mass="59942">MLKSDIQIAQEAKMEPIIKIAKKLNLTEDDIELYGKYKCKIGLDVLNNNKSKEGKLVLVTAINPTPAGEGKSTVTVGLGQALCKKGKNAVIALREPSLGPVFGIKGGAAGGGYSQVVPMEDINLHFTGDMHAITATNNLLCAAIDNHIHQGNLLRIDSRRIVFKRVMDMNDRALRNVIVGMGGKVNGFVREDGFMITVASEIMAILCLASDLSDLKKRMGEIVVAYDLDGNPVYAKQLEVEGAMALLMKDAIKPNLVQTLENTPAIIHGGPFANIAHGCNSVIATKLALKLGDIVITEAGFGADLGAEKFLDIKCRYGGLNPNCVVVVATIRALKHHGGVSKEDLNTSNVEALSKGIVNLEKQIENINKYNVPVVVAINRFLTDSDDEVKFIKDYCNNIGVKVALSDVWAKGGEGGLELADIVEDVLENEKSNFKPIYEVEKSIEEKVLTIAKEIYGADGVQYSSAAKRQIKELEKFGLDRLPICMAKTQYSLSDNPALLGRPNGFDINVKEVKVSNGAGFIVVLTGDVMTMPGLPKVPAANKMDILENGEIVGLF</sequence>
<dbReference type="Gene3D" id="3.10.410.10">
    <property type="entry name" value="Formyltetrahydrofolate synthetase, domain 3"/>
    <property type="match status" value="1"/>
</dbReference>
<proteinExistence type="inferred from homology"/>
<evidence type="ECO:0000256" key="7">
    <source>
        <dbReference type="ARBA" id="ARBA00061363"/>
    </source>
</evidence>
<evidence type="ECO:0000313" key="9">
    <source>
        <dbReference type="EMBL" id="VYT62348.1"/>
    </source>
</evidence>
<dbReference type="Gene3D" id="3.30.1510.10">
    <property type="entry name" value="Domain 2, N(10)-formyltetrahydrofolate synthetase"/>
    <property type="match status" value="1"/>
</dbReference>
<dbReference type="GO" id="GO:0035999">
    <property type="term" value="P:tetrahydrofolate interconversion"/>
    <property type="evidence" value="ECO:0007669"/>
    <property type="project" value="UniProtKB-UniRule"/>
</dbReference>
<feature type="binding site" evidence="8">
    <location>
        <begin position="65"/>
        <end position="72"/>
    </location>
    <ligand>
        <name>ATP</name>
        <dbReference type="ChEBI" id="CHEBI:30616"/>
    </ligand>
</feature>
<dbReference type="HAMAP" id="MF_01543">
    <property type="entry name" value="FTHFS"/>
    <property type="match status" value="1"/>
</dbReference>
<evidence type="ECO:0000256" key="8">
    <source>
        <dbReference type="HAMAP-Rule" id="MF_01543"/>
    </source>
</evidence>